<comment type="caution">
    <text evidence="1">The sequence shown here is derived from an EMBL/GenBank/DDBJ whole genome shotgun (WGS) entry which is preliminary data.</text>
</comment>
<proteinExistence type="predicted"/>
<dbReference type="Proteomes" id="UP001239111">
    <property type="component" value="Chromosome 3"/>
</dbReference>
<protein>
    <submittedName>
        <fullName evidence="1">Uncharacterized protein</fullName>
    </submittedName>
</protein>
<dbReference type="EMBL" id="CM056743">
    <property type="protein sequence ID" value="KAJ8672302.1"/>
    <property type="molecule type" value="Genomic_DNA"/>
</dbReference>
<evidence type="ECO:0000313" key="2">
    <source>
        <dbReference type="Proteomes" id="UP001239111"/>
    </source>
</evidence>
<gene>
    <name evidence="1" type="ORF">QAD02_003561</name>
</gene>
<reference evidence="1" key="1">
    <citation type="submission" date="2023-04" db="EMBL/GenBank/DDBJ databases">
        <title>A chromosome-level genome assembly of the parasitoid wasp Eretmocerus hayati.</title>
        <authorList>
            <person name="Zhong Y."/>
            <person name="Liu S."/>
            <person name="Liu Y."/>
        </authorList>
    </citation>
    <scope>NUCLEOTIDE SEQUENCE</scope>
    <source>
        <strain evidence="1">ZJU_SS_LIU_2023</strain>
    </source>
</reference>
<accession>A0ACC2NMF8</accession>
<name>A0ACC2NMF8_9HYME</name>
<organism evidence="1 2">
    <name type="scientific">Eretmocerus hayati</name>
    <dbReference type="NCBI Taxonomy" id="131215"/>
    <lineage>
        <taxon>Eukaryota</taxon>
        <taxon>Metazoa</taxon>
        <taxon>Ecdysozoa</taxon>
        <taxon>Arthropoda</taxon>
        <taxon>Hexapoda</taxon>
        <taxon>Insecta</taxon>
        <taxon>Pterygota</taxon>
        <taxon>Neoptera</taxon>
        <taxon>Endopterygota</taxon>
        <taxon>Hymenoptera</taxon>
        <taxon>Apocrita</taxon>
        <taxon>Proctotrupomorpha</taxon>
        <taxon>Chalcidoidea</taxon>
        <taxon>Aphelinidae</taxon>
        <taxon>Aphelininae</taxon>
        <taxon>Eretmocerus</taxon>
    </lineage>
</organism>
<evidence type="ECO:0000313" key="1">
    <source>
        <dbReference type="EMBL" id="KAJ8672302.1"/>
    </source>
</evidence>
<sequence length="512" mass="57530">MEKSKTQNQNQKQNVLKNETKKQKNEGNKNEERSRSRSPVTTRDRKSEGSGGSGKSKKEGVRVRECDEQEYKKGKDYGKEHFAKVVGKDSGKEARSKSGKNGEMDDGMDVEAAEEEADEMESEESKEDRGRRIDEKVSRVREELFGCLFAESTKLDKAVCRGIISKFAKMEELLNEERRHSATLKGRLDESRRERLHLRNSLAAQTIIERSMREGPCMSEENKGTHAKRGAVTPVQAQALPPPPPGPVIQGNRTKNKGAPAARPPSVPSYALVLKQGDGVSDQDALAKVKKCVLENRSVNVKGMRVARSGGVVIELASNLEKKKVRMSGMFMSESMNVLEPRAPRPQLIVFDIPNELLGDGLVEEIRGRNFPEMALETFRDQVQVVTTVAQRKEARKRGGKDEEVSNVVLEVSVGMRGRMLKKKRVYVGWVCSKVRESVNVPRCWKCMEYGHGIDECKKKERLCRRCGRPGHLMMACRDAERCVNCAKQPGSRNIKHSAMSPNCPEYEWRAD</sequence>
<keyword evidence="2" id="KW-1185">Reference proteome</keyword>